<dbReference type="AlphaFoldDB" id="A0A846MIS5"/>
<sequence>MSRFQEEIQKMRERREKTIQQIAVFVEAEAKLRAPVDTGHLRRSITHQTENSETQSKAYIGTNVEYAPYVEFGVASKNIKPQPYLRPAIEENKDKIKEIIEKGMNVQ</sequence>
<accession>A0A846MIS5</accession>
<proteinExistence type="predicted"/>
<dbReference type="InterPro" id="IPR010064">
    <property type="entry name" value="HK97-gp10_tail"/>
</dbReference>
<protein>
    <submittedName>
        <fullName evidence="1">HK97 gp10 family phage protein</fullName>
    </submittedName>
</protein>
<organism evidence="1 2">
    <name type="scientific">Saccharococcus thermophilus</name>
    <dbReference type="NCBI Taxonomy" id="29396"/>
    <lineage>
        <taxon>Bacteria</taxon>
        <taxon>Bacillati</taxon>
        <taxon>Bacillota</taxon>
        <taxon>Bacilli</taxon>
        <taxon>Bacillales</taxon>
        <taxon>Anoxybacillaceae</taxon>
        <taxon>Saccharococcus</taxon>
    </lineage>
</organism>
<dbReference type="RefSeq" id="WP_166910083.1">
    <property type="nucleotide sequence ID" value="NZ_JAASRS010000001.1"/>
</dbReference>
<dbReference type="EMBL" id="JAASRS010000001">
    <property type="protein sequence ID" value="NIK15295.1"/>
    <property type="molecule type" value="Genomic_DNA"/>
</dbReference>
<reference evidence="1 2" key="1">
    <citation type="submission" date="2020-03" db="EMBL/GenBank/DDBJ databases">
        <title>Genomic Encyclopedia of Archaeal and Bacterial Type Strains, Phase II (KMG-II): from individual species to whole genera.</title>
        <authorList>
            <person name="Goeker M."/>
        </authorList>
    </citation>
    <scope>NUCLEOTIDE SEQUENCE [LARGE SCALE GENOMIC DNA]</scope>
    <source>
        <strain evidence="1 2">DSM 4749</strain>
    </source>
</reference>
<dbReference type="Proteomes" id="UP000532769">
    <property type="component" value="Unassembled WGS sequence"/>
</dbReference>
<dbReference type="Pfam" id="PF04883">
    <property type="entry name" value="HK97-gp10_like"/>
    <property type="match status" value="1"/>
</dbReference>
<name>A0A846MIS5_9BACL</name>
<evidence type="ECO:0000313" key="2">
    <source>
        <dbReference type="Proteomes" id="UP000532769"/>
    </source>
</evidence>
<comment type="caution">
    <text evidence="1">The sequence shown here is derived from an EMBL/GenBank/DDBJ whole genome shotgun (WGS) entry which is preliminary data.</text>
</comment>
<keyword evidence="2" id="KW-1185">Reference proteome</keyword>
<evidence type="ECO:0000313" key="1">
    <source>
        <dbReference type="EMBL" id="NIK15295.1"/>
    </source>
</evidence>
<dbReference type="NCBIfam" id="TIGR01725">
    <property type="entry name" value="phge_HK97_gp10"/>
    <property type="match status" value="1"/>
</dbReference>
<gene>
    <name evidence="1" type="ORF">BDD39_001805</name>
</gene>